<organism evidence="1 2">
    <name type="scientific">Ignelater luminosus</name>
    <name type="common">Cucubano</name>
    <name type="synonym">Pyrophorus luminosus</name>
    <dbReference type="NCBI Taxonomy" id="2038154"/>
    <lineage>
        <taxon>Eukaryota</taxon>
        <taxon>Metazoa</taxon>
        <taxon>Ecdysozoa</taxon>
        <taxon>Arthropoda</taxon>
        <taxon>Hexapoda</taxon>
        <taxon>Insecta</taxon>
        <taxon>Pterygota</taxon>
        <taxon>Neoptera</taxon>
        <taxon>Endopterygota</taxon>
        <taxon>Coleoptera</taxon>
        <taxon>Polyphaga</taxon>
        <taxon>Elateriformia</taxon>
        <taxon>Elateroidea</taxon>
        <taxon>Elateridae</taxon>
        <taxon>Agrypninae</taxon>
        <taxon>Pyrophorini</taxon>
        <taxon>Ignelater</taxon>
    </lineage>
</organism>
<dbReference type="PANTHER" id="PTHR20905">
    <property type="entry name" value="N-ACETYLTRANSFERASE-RELATED"/>
    <property type="match status" value="1"/>
</dbReference>
<sequence>MSLVWAVSSNGLLKYISVTPSHLQDVLNIMRNCFFKEESVSRAIGLNKSTEAICELNELVLDILEDGVSVIAVEEKTGRVAGSLLNKIMRNLTENWNTWKQEFEIYPTASELDKKDEKVQCAKLLHLMEASRQ</sequence>
<dbReference type="AlphaFoldDB" id="A0A8K0G648"/>
<name>A0A8K0G648_IGNLU</name>
<evidence type="ECO:0000313" key="2">
    <source>
        <dbReference type="Proteomes" id="UP000801492"/>
    </source>
</evidence>
<reference evidence="1" key="1">
    <citation type="submission" date="2019-08" db="EMBL/GenBank/DDBJ databases">
        <title>The genome of the North American firefly Photinus pyralis.</title>
        <authorList>
            <consortium name="Photinus pyralis genome working group"/>
            <person name="Fallon T.R."/>
            <person name="Sander Lower S.E."/>
            <person name="Weng J.-K."/>
        </authorList>
    </citation>
    <scope>NUCLEOTIDE SEQUENCE</scope>
    <source>
        <strain evidence="1">TRF0915ILg1</strain>
        <tissue evidence="1">Whole body</tissue>
    </source>
</reference>
<gene>
    <name evidence="1" type="ORF">ILUMI_19180</name>
</gene>
<dbReference type="Gene3D" id="3.40.630.30">
    <property type="match status" value="1"/>
</dbReference>
<dbReference type="Proteomes" id="UP000801492">
    <property type="component" value="Unassembled WGS sequence"/>
</dbReference>
<accession>A0A8K0G648</accession>
<comment type="caution">
    <text evidence="1">The sequence shown here is derived from an EMBL/GenBank/DDBJ whole genome shotgun (WGS) entry which is preliminary data.</text>
</comment>
<dbReference type="PANTHER" id="PTHR20905:SF28">
    <property type="entry name" value="GH28833P-RELATED"/>
    <property type="match status" value="1"/>
</dbReference>
<dbReference type="OrthoDB" id="8191594at2759"/>
<keyword evidence="2" id="KW-1185">Reference proteome</keyword>
<proteinExistence type="predicted"/>
<dbReference type="GO" id="GO:0008080">
    <property type="term" value="F:N-acetyltransferase activity"/>
    <property type="evidence" value="ECO:0007669"/>
    <property type="project" value="TreeGrafter"/>
</dbReference>
<evidence type="ECO:0000313" key="1">
    <source>
        <dbReference type="EMBL" id="KAF2886993.1"/>
    </source>
</evidence>
<protein>
    <submittedName>
        <fullName evidence="1">Uncharacterized protein</fullName>
    </submittedName>
</protein>
<dbReference type="EMBL" id="VTPC01085637">
    <property type="protein sequence ID" value="KAF2886993.1"/>
    <property type="molecule type" value="Genomic_DNA"/>
</dbReference>